<feature type="domain" description="RNase III" evidence="19">
    <location>
        <begin position="1123"/>
        <end position="1270"/>
    </location>
</feature>
<evidence type="ECO:0000259" key="21">
    <source>
        <dbReference type="PROSITE" id="PS51192"/>
    </source>
</evidence>
<dbReference type="PROSITE" id="PS51194">
    <property type="entry name" value="HELICASE_CTER"/>
    <property type="match status" value="1"/>
</dbReference>
<evidence type="ECO:0000256" key="9">
    <source>
        <dbReference type="ARBA" id="ARBA00022801"/>
    </source>
</evidence>
<comment type="subunit">
    <text evidence="3">May interact with ARGONAUTE1 or PINHEAD through their common PAZ domains.</text>
</comment>
<evidence type="ECO:0000256" key="10">
    <source>
        <dbReference type="ARBA" id="ARBA00022806"/>
    </source>
</evidence>
<protein>
    <submittedName>
        <fullName evidence="24">Uncharacterized protein</fullName>
    </submittedName>
</protein>
<evidence type="ECO:0000259" key="22">
    <source>
        <dbReference type="PROSITE" id="PS51194"/>
    </source>
</evidence>
<keyword evidence="14" id="KW-0464">Manganese</keyword>
<dbReference type="Gene3D" id="1.10.1520.10">
    <property type="entry name" value="Ribonuclease III domain"/>
    <property type="match status" value="2"/>
</dbReference>
<dbReference type="SMART" id="SM00949">
    <property type="entry name" value="PAZ"/>
    <property type="match status" value="1"/>
</dbReference>
<dbReference type="PANTHER" id="PTHR14950">
    <property type="entry name" value="DICER-RELATED"/>
    <property type="match status" value="1"/>
</dbReference>
<evidence type="ECO:0000256" key="13">
    <source>
        <dbReference type="ARBA" id="ARBA00022884"/>
    </source>
</evidence>
<accession>A0A5P1EB23</accession>
<dbReference type="InterPro" id="IPR014720">
    <property type="entry name" value="dsRBD_dom"/>
</dbReference>
<feature type="domain" description="RNase III" evidence="19">
    <location>
        <begin position="954"/>
        <end position="1086"/>
    </location>
</feature>
<evidence type="ECO:0000313" key="24">
    <source>
        <dbReference type="EMBL" id="ONK58715.1"/>
    </source>
</evidence>
<comment type="function">
    <text evidence="16">Probably involved in the RNA silencing pathway. May cleave double-stranded RNA to produce short 21-24 nucleotides (nt) RNAs which target the selective destruction of complementary RNAs.</text>
</comment>
<feature type="domain" description="Helicase C-terminal" evidence="22">
    <location>
        <begin position="346"/>
        <end position="521"/>
    </location>
</feature>
<evidence type="ECO:0000256" key="5">
    <source>
        <dbReference type="ARBA" id="ARBA00022723"/>
    </source>
</evidence>
<evidence type="ECO:0000313" key="25">
    <source>
        <dbReference type="Proteomes" id="UP000243459"/>
    </source>
</evidence>
<evidence type="ECO:0000259" key="19">
    <source>
        <dbReference type="PROSITE" id="PS50142"/>
    </source>
</evidence>
<dbReference type="SUPFAM" id="SSF52540">
    <property type="entry name" value="P-loop containing nucleoside triphosphate hydrolases"/>
    <property type="match status" value="1"/>
</dbReference>
<keyword evidence="4" id="KW-0540">Nuclease</keyword>
<dbReference type="CDD" id="cd18034">
    <property type="entry name" value="DEXHc_dicer"/>
    <property type="match status" value="1"/>
</dbReference>
<keyword evidence="10" id="KW-0347">Helicase</keyword>
<dbReference type="PROSITE" id="PS50821">
    <property type="entry name" value="PAZ"/>
    <property type="match status" value="1"/>
</dbReference>
<evidence type="ECO:0000256" key="4">
    <source>
        <dbReference type="ARBA" id="ARBA00022722"/>
    </source>
</evidence>
<dbReference type="SUPFAM" id="SSF54768">
    <property type="entry name" value="dsRNA-binding domain-like"/>
    <property type="match status" value="1"/>
</dbReference>
<evidence type="ECO:0000259" key="20">
    <source>
        <dbReference type="PROSITE" id="PS50821"/>
    </source>
</evidence>
<dbReference type="CDD" id="cd00593">
    <property type="entry name" value="RIBOc"/>
    <property type="match status" value="2"/>
</dbReference>
<feature type="domain" description="Helicase ATP-binding" evidence="21">
    <location>
        <begin position="1"/>
        <end position="177"/>
    </location>
</feature>
<comment type="cofactor">
    <cofactor evidence="1">
        <name>Mn(2+)</name>
        <dbReference type="ChEBI" id="CHEBI:29035"/>
    </cofactor>
</comment>
<dbReference type="GO" id="GO:0003723">
    <property type="term" value="F:RNA binding"/>
    <property type="evidence" value="ECO:0007669"/>
    <property type="project" value="UniProtKB-UniRule"/>
</dbReference>
<keyword evidence="9" id="KW-0378">Hydrolase</keyword>
<feature type="domain" description="DRBM" evidence="18">
    <location>
        <begin position="1296"/>
        <end position="1362"/>
    </location>
</feature>
<dbReference type="OrthoDB" id="6513042at2759"/>
<comment type="cofactor">
    <cofactor evidence="2">
        <name>Mg(2+)</name>
        <dbReference type="ChEBI" id="CHEBI:18420"/>
    </cofactor>
</comment>
<evidence type="ECO:0000256" key="7">
    <source>
        <dbReference type="ARBA" id="ARBA00022741"/>
    </source>
</evidence>
<evidence type="ECO:0000256" key="3">
    <source>
        <dbReference type="ARBA" id="ARBA00011499"/>
    </source>
</evidence>
<dbReference type="Pfam" id="PF00270">
    <property type="entry name" value="DEAD"/>
    <property type="match status" value="1"/>
</dbReference>
<dbReference type="Gene3D" id="3.30.160.380">
    <property type="entry name" value="Dicer dimerisation domain"/>
    <property type="match status" value="1"/>
</dbReference>
<dbReference type="PROSITE" id="PS00517">
    <property type="entry name" value="RNASE_3_1"/>
    <property type="match status" value="1"/>
</dbReference>
<keyword evidence="5" id="KW-0479">Metal-binding</keyword>
<evidence type="ECO:0000256" key="14">
    <source>
        <dbReference type="ARBA" id="ARBA00023211"/>
    </source>
</evidence>
<evidence type="ECO:0000259" key="23">
    <source>
        <dbReference type="PROSITE" id="PS51327"/>
    </source>
</evidence>
<feature type="domain" description="PAZ" evidence="20">
    <location>
        <begin position="778"/>
        <end position="902"/>
    </location>
</feature>
<dbReference type="GO" id="GO:0010267">
    <property type="term" value="P:ta-siRNA processing"/>
    <property type="evidence" value="ECO:0007669"/>
    <property type="project" value="UniProtKB-ARBA"/>
</dbReference>
<gene>
    <name evidence="24" type="ORF">A4U43_C09F15920</name>
</gene>
<dbReference type="PROSITE" id="PS51327">
    <property type="entry name" value="DICER_DSRBF"/>
    <property type="match status" value="1"/>
</dbReference>
<keyword evidence="6" id="KW-0677">Repeat</keyword>
<proteinExistence type="inferred from homology"/>
<sequence length="1367" mass="154611">MAIERNTIAFLETGSGKTLIAVMLLRAFADAVRKPSDSIAVFLVPTVVLVTQQARVIETHTDLKVGQFYGEMGVDFWSADTWKQQLQLYEVFVMTPQILVDNLRHRFFKLEKIKLLIFDECHHARGRHPYALIMTEFYHRQLESNPAHLPRIFGMTASLIKSKVSDNRSDYSKQIMEIESLMNAKVYTVSSESILAQYIPFSTPKIELYKHEDMPSKLFSCLCDHLESLKLMHLKKLPELMLDSSAEDSARKKIKKLHGTFLFCLTELGVWLAAKAAEYLSRKENDSFFWGEREHSEKIVRQFSLDVFKIFSKYLPAERCIGEDLHADTVSGLLSSKVHCLIMSLLNYRMVHNLRCIVFVERVITAIVLQSLLQEIQELSWLGTKYMAGNQSGLQSQTRKEQMRIVDTFQDGTAKIIVATQILEEGLDVQSCNLVVRFDQAMNVCSFIQSRGRARMRGSEYLLIIKSGDSTTLSKVTSYLSSGYTMREESLRQASLPCKPLENEIYDEEFYRVETTGAKVTLSSSVSLLYFYCSRLPSDGYFKPVPRFVMTKESNICELHLPKSCPVQTLVVEGKAGKLKQIACLEALKKLHQIGALSDFLLPAFDVDMEDGTQEIDSETYKTEQSDYFPGELVDSWSSFCSLGLYHCYTIRLNQHFNYETSFNDILLVVKSDLGVGPLSYSFNLEADRGSVTVDVKYCGPVHFNREQVLMAMKFQVSALNVLIHHDFVKFQDTMKHLHKTPSCMDVAYLLLPLVGGKVDWHCIKSSAFSISMAQGQYQKHCFCTNGAVKPIQSIDGAVCRCMLQNSVVYTPHNGKFYCINGMLNHCNGDSSLVLNDGEVLTYKKYYKTRHGIDLKWSCESLLRGRHLFAVRNFLTSRPILKKEEFSSAGVELPPELCKIILSPVSIGTLYSFSFLPSIMHRIEALVLAVKLKWVIQLDQCVKKDYVQVTKILEAITTKKCQEEFSLESLETLGDSFLKYAASQHLFKSYEHHHQGILTAMRERLISNASLCQFGCRRNLTGFIRTEKFDYKKWIIPGDCLSFHEQNQTSCSTQTNIYNRGIRNIKSKVVADSVEALIGAYLSSGGEPAAFHFLKWLGLAIDFRKEMVVEKPILSRLERFINLKDLQVLLKYTFNDPSLLVEALTHGSYQVQDIPKCYQRLEFLGDAVLDLLITVYLYNKYPGATPGLITDLRSASVNNDCYAHAATKAGLNKHILHASSELHKQMTFYLNNFSQSFSGSSYGWEAGVALPKVLADVIESISGAIYIDSKFDKGIVWESIRPLLEPIVTPETMEQNPVRELSELCSKKAYNLSFSKACEHGQASLTATVEANGVVYEATSKGTDKKTAKKLAARELLKTLKTAIPGL</sequence>
<evidence type="ECO:0000256" key="15">
    <source>
        <dbReference type="ARBA" id="ARBA00035116"/>
    </source>
</evidence>
<dbReference type="FunFam" id="3.40.50.300:FF:000705">
    <property type="entry name" value="Endoribonuclease dicer-like protein"/>
    <property type="match status" value="1"/>
</dbReference>
<dbReference type="PROSITE" id="PS50137">
    <property type="entry name" value="DS_RBD"/>
    <property type="match status" value="1"/>
</dbReference>
<dbReference type="InterPro" id="IPR038248">
    <property type="entry name" value="Dicer_dimer_sf"/>
</dbReference>
<evidence type="ECO:0000256" key="11">
    <source>
        <dbReference type="ARBA" id="ARBA00022840"/>
    </source>
</evidence>
<dbReference type="SMART" id="SM00490">
    <property type="entry name" value="HELICc"/>
    <property type="match status" value="1"/>
</dbReference>
<keyword evidence="13 17" id="KW-0694">RNA-binding</keyword>
<evidence type="ECO:0000256" key="6">
    <source>
        <dbReference type="ARBA" id="ARBA00022737"/>
    </source>
</evidence>
<dbReference type="EMBL" id="CM007389">
    <property type="protein sequence ID" value="ONK58715.1"/>
    <property type="molecule type" value="Genomic_DNA"/>
</dbReference>
<reference evidence="25" key="1">
    <citation type="journal article" date="2017" name="Nat. Commun.">
        <title>The asparagus genome sheds light on the origin and evolution of a young Y chromosome.</title>
        <authorList>
            <person name="Harkess A."/>
            <person name="Zhou J."/>
            <person name="Xu C."/>
            <person name="Bowers J.E."/>
            <person name="Van der Hulst R."/>
            <person name="Ayyampalayam S."/>
            <person name="Mercati F."/>
            <person name="Riccardi P."/>
            <person name="McKain M.R."/>
            <person name="Kakrana A."/>
            <person name="Tang H."/>
            <person name="Ray J."/>
            <person name="Groenendijk J."/>
            <person name="Arikit S."/>
            <person name="Mathioni S.M."/>
            <person name="Nakano M."/>
            <person name="Shan H."/>
            <person name="Telgmann-Rauber A."/>
            <person name="Kanno A."/>
            <person name="Yue Z."/>
            <person name="Chen H."/>
            <person name="Li W."/>
            <person name="Chen Y."/>
            <person name="Xu X."/>
            <person name="Zhang Y."/>
            <person name="Luo S."/>
            <person name="Chen H."/>
            <person name="Gao J."/>
            <person name="Mao Z."/>
            <person name="Pires J.C."/>
            <person name="Luo M."/>
            <person name="Kudrna D."/>
            <person name="Wing R.A."/>
            <person name="Meyers B.C."/>
            <person name="Yi K."/>
            <person name="Kong H."/>
            <person name="Lavrijsen P."/>
            <person name="Sunseri F."/>
            <person name="Falavigna A."/>
            <person name="Ye Y."/>
            <person name="Leebens-Mack J.H."/>
            <person name="Chen G."/>
        </authorList>
    </citation>
    <scope>NUCLEOTIDE SEQUENCE [LARGE SCALE GENOMIC DNA]</scope>
    <source>
        <strain evidence="25">cv. DH0086</strain>
    </source>
</reference>
<feature type="domain" description="Dicer dsRNA-binding fold" evidence="23">
    <location>
        <begin position="525"/>
        <end position="611"/>
    </location>
</feature>
<dbReference type="Pfam" id="PF00271">
    <property type="entry name" value="Helicase_C"/>
    <property type="match status" value="1"/>
</dbReference>
<dbReference type="Gene3D" id="2.170.260.10">
    <property type="entry name" value="paz domain"/>
    <property type="match status" value="1"/>
</dbReference>
<keyword evidence="7" id="KW-0547">Nucleotide-binding</keyword>
<dbReference type="SMART" id="SM00487">
    <property type="entry name" value="DEXDc"/>
    <property type="match status" value="1"/>
</dbReference>
<dbReference type="OMA" id="HFCAVIP"/>
<dbReference type="PROSITE" id="PS50142">
    <property type="entry name" value="RNASE_3_2"/>
    <property type="match status" value="2"/>
</dbReference>
<dbReference type="InterPro" id="IPR027417">
    <property type="entry name" value="P-loop_NTPase"/>
</dbReference>
<dbReference type="GO" id="GO:0004386">
    <property type="term" value="F:helicase activity"/>
    <property type="evidence" value="ECO:0007669"/>
    <property type="project" value="UniProtKB-KW"/>
</dbReference>
<dbReference type="InterPro" id="IPR036085">
    <property type="entry name" value="PAZ_dom_sf"/>
</dbReference>
<dbReference type="SMART" id="SM00358">
    <property type="entry name" value="DSRM"/>
    <property type="match status" value="1"/>
</dbReference>
<dbReference type="SUPFAM" id="SSF69065">
    <property type="entry name" value="RNase III domain-like"/>
    <property type="match status" value="2"/>
</dbReference>
<dbReference type="InterPro" id="IPR003100">
    <property type="entry name" value="PAZ_dom"/>
</dbReference>
<evidence type="ECO:0000256" key="12">
    <source>
        <dbReference type="ARBA" id="ARBA00022842"/>
    </source>
</evidence>
<keyword evidence="25" id="KW-1185">Reference proteome</keyword>
<evidence type="ECO:0000256" key="2">
    <source>
        <dbReference type="ARBA" id="ARBA00001946"/>
    </source>
</evidence>
<comment type="similarity">
    <text evidence="15 17">Belongs to the helicase family. Dicer subfamily.</text>
</comment>
<dbReference type="InterPro" id="IPR014001">
    <property type="entry name" value="Helicase_ATP-bd"/>
</dbReference>
<dbReference type="GO" id="GO:0004525">
    <property type="term" value="F:ribonuclease III activity"/>
    <property type="evidence" value="ECO:0007669"/>
    <property type="project" value="InterPro"/>
</dbReference>
<dbReference type="FunFam" id="1.10.1520.10:FF:000004">
    <property type="entry name" value="Endoribonuclease dicer-like 1"/>
    <property type="match status" value="1"/>
</dbReference>
<keyword evidence="8" id="KW-0255">Endonuclease</keyword>
<dbReference type="InterPro" id="IPR011545">
    <property type="entry name" value="DEAD/DEAH_box_helicase_dom"/>
</dbReference>
<dbReference type="InterPro" id="IPR000999">
    <property type="entry name" value="RNase_III_dom"/>
</dbReference>
<dbReference type="SMART" id="SM00535">
    <property type="entry name" value="RIBOc"/>
    <property type="match status" value="2"/>
</dbReference>
<dbReference type="Gramene" id="ONK58715">
    <property type="protein sequence ID" value="ONK58715"/>
    <property type="gene ID" value="A4U43_C09F15920"/>
</dbReference>
<dbReference type="GO" id="GO:0046872">
    <property type="term" value="F:metal ion binding"/>
    <property type="evidence" value="ECO:0007669"/>
    <property type="project" value="UniProtKB-KW"/>
</dbReference>
<evidence type="ECO:0000256" key="8">
    <source>
        <dbReference type="ARBA" id="ARBA00022759"/>
    </source>
</evidence>
<dbReference type="FunFam" id="3.30.160.380:FF:000001">
    <property type="entry name" value="Endoribonuclease dicer-like 1"/>
    <property type="match status" value="1"/>
</dbReference>
<dbReference type="SUPFAM" id="SSF101690">
    <property type="entry name" value="PAZ domain"/>
    <property type="match status" value="1"/>
</dbReference>
<evidence type="ECO:0000259" key="18">
    <source>
        <dbReference type="PROSITE" id="PS50137"/>
    </source>
</evidence>
<dbReference type="InterPro" id="IPR036389">
    <property type="entry name" value="RNase_III_sf"/>
</dbReference>
<dbReference type="Gene3D" id="3.30.160.20">
    <property type="match status" value="1"/>
</dbReference>
<evidence type="ECO:0000256" key="1">
    <source>
        <dbReference type="ARBA" id="ARBA00001936"/>
    </source>
</evidence>
<dbReference type="GO" id="GO:0005524">
    <property type="term" value="F:ATP binding"/>
    <property type="evidence" value="ECO:0007669"/>
    <property type="project" value="UniProtKB-KW"/>
</dbReference>
<evidence type="ECO:0000256" key="17">
    <source>
        <dbReference type="PROSITE-ProRule" id="PRU00657"/>
    </source>
</evidence>
<dbReference type="GO" id="GO:0005737">
    <property type="term" value="C:cytoplasm"/>
    <property type="evidence" value="ECO:0007669"/>
    <property type="project" value="TreeGrafter"/>
</dbReference>
<dbReference type="Proteomes" id="UP000243459">
    <property type="component" value="Chromosome 9"/>
</dbReference>
<dbReference type="InterPro" id="IPR005034">
    <property type="entry name" value="Dicer_dimerisation"/>
</dbReference>
<keyword evidence="12" id="KW-0460">Magnesium</keyword>
<dbReference type="Pfam" id="PF03368">
    <property type="entry name" value="Dicer_dimer"/>
    <property type="match status" value="1"/>
</dbReference>
<keyword evidence="11" id="KW-0067">ATP-binding</keyword>
<evidence type="ECO:0000256" key="16">
    <source>
        <dbReference type="ARBA" id="ARBA00056187"/>
    </source>
</evidence>
<dbReference type="Pfam" id="PF02170">
    <property type="entry name" value="PAZ"/>
    <property type="match status" value="1"/>
</dbReference>
<dbReference type="Gene3D" id="3.40.50.300">
    <property type="entry name" value="P-loop containing nucleotide triphosphate hydrolases"/>
    <property type="match status" value="2"/>
</dbReference>
<organism evidence="24 25">
    <name type="scientific">Asparagus officinalis</name>
    <name type="common">Garden asparagus</name>
    <dbReference type="NCBI Taxonomy" id="4686"/>
    <lineage>
        <taxon>Eukaryota</taxon>
        <taxon>Viridiplantae</taxon>
        <taxon>Streptophyta</taxon>
        <taxon>Embryophyta</taxon>
        <taxon>Tracheophyta</taxon>
        <taxon>Spermatophyta</taxon>
        <taxon>Magnoliopsida</taxon>
        <taxon>Liliopsida</taxon>
        <taxon>Asparagales</taxon>
        <taxon>Asparagaceae</taxon>
        <taxon>Asparagoideae</taxon>
        <taxon>Asparagus</taxon>
    </lineage>
</organism>
<dbReference type="PROSITE" id="PS51192">
    <property type="entry name" value="HELICASE_ATP_BIND_1"/>
    <property type="match status" value="1"/>
</dbReference>
<dbReference type="Pfam" id="PF00636">
    <property type="entry name" value="Ribonuclease_3"/>
    <property type="match status" value="2"/>
</dbReference>
<dbReference type="InterPro" id="IPR001650">
    <property type="entry name" value="Helicase_C-like"/>
</dbReference>
<dbReference type="PANTHER" id="PTHR14950:SF70">
    <property type="entry name" value="ENDORIBONUCLEASE DICER HOMOLOG 2"/>
    <property type="match status" value="1"/>
</dbReference>
<name>A0A5P1EB23_ASPOF</name>
<dbReference type="GO" id="GO:0005634">
    <property type="term" value="C:nucleus"/>
    <property type="evidence" value="ECO:0007669"/>
    <property type="project" value="TreeGrafter"/>
</dbReference>